<name>A0A9D5GYG0_PEA</name>
<sequence>MEEGAGNCLVCRKPFHAKDLDHVLDLVGSHSSRECLNSEVDNEENILQSEDEIIRKQRFKAILSLQKENNGLIEPKKDIVILPDVESIESKPSHAQVTEELDESQPTNAHVVEEHTESQPTNSPVLEEPAETQHKTTPKVTDRVSSWLQKESWTQLVNNDNNSFRISQILPDITFPEQTVRSEDVISGLSL</sequence>
<reference evidence="2 3" key="1">
    <citation type="journal article" date="2022" name="Nat. Genet.">
        <title>Improved pea reference genome and pan-genome highlight genomic features and evolutionary characteristics.</title>
        <authorList>
            <person name="Yang T."/>
            <person name="Liu R."/>
            <person name="Luo Y."/>
            <person name="Hu S."/>
            <person name="Wang D."/>
            <person name="Wang C."/>
            <person name="Pandey M.K."/>
            <person name="Ge S."/>
            <person name="Xu Q."/>
            <person name="Li N."/>
            <person name="Li G."/>
            <person name="Huang Y."/>
            <person name="Saxena R.K."/>
            <person name="Ji Y."/>
            <person name="Li M."/>
            <person name="Yan X."/>
            <person name="He Y."/>
            <person name="Liu Y."/>
            <person name="Wang X."/>
            <person name="Xiang C."/>
            <person name="Varshney R.K."/>
            <person name="Ding H."/>
            <person name="Gao S."/>
            <person name="Zong X."/>
        </authorList>
    </citation>
    <scope>NUCLEOTIDE SEQUENCE [LARGE SCALE GENOMIC DNA]</scope>
    <source>
        <strain evidence="2 3">cv. Zhongwan 6</strain>
    </source>
</reference>
<proteinExistence type="predicted"/>
<dbReference type="GO" id="GO:0005634">
    <property type="term" value="C:nucleus"/>
    <property type="evidence" value="ECO:0007669"/>
    <property type="project" value="TreeGrafter"/>
</dbReference>
<dbReference type="Proteomes" id="UP001058974">
    <property type="component" value="Chromosome 1"/>
</dbReference>
<dbReference type="AlphaFoldDB" id="A0A9D5GYG0"/>
<feature type="region of interest" description="Disordered" evidence="1">
    <location>
        <begin position="91"/>
        <end position="143"/>
    </location>
</feature>
<protein>
    <submittedName>
        <fullName evidence="2">Uncharacterized protein</fullName>
    </submittedName>
</protein>
<dbReference type="GO" id="GO:0016567">
    <property type="term" value="P:protein ubiquitination"/>
    <property type="evidence" value="ECO:0007669"/>
    <property type="project" value="TreeGrafter"/>
</dbReference>
<dbReference type="GO" id="GO:0061630">
    <property type="term" value="F:ubiquitin protein ligase activity"/>
    <property type="evidence" value="ECO:0007669"/>
    <property type="project" value="InterPro"/>
</dbReference>
<accession>A0A9D5GYG0</accession>
<organism evidence="2 3">
    <name type="scientific">Pisum sativum</name>
    <name type="common">Garden pea</name>
    <name type="synonym">Lathyrus oleraceus</name>
    <dbReference type="NCBI Taxonomy" id="3888"/>
    <lineage>
        <taxon>Eukaryota</taxon>
        <taxon>Viridiplantae</taxon>
        <taxon>Streptophyta</taxon>
        <taxon>Embryophyta</taxon>
        <taxon>Tracheophyta</taxon>
        <taxon>Spermatophyta</taxon>
        <taxon>Magnoliopsida</taxon>
        <taxon>eudicotyledons</taxon>
        <taxon>Gunneridae</taxon>
        <taxon>Pentapetalae</taxon>
        <taxon>rosids</taxon>
        <taxon>fabids</taxon>
        <taxon>Fabales</taxon>
        <taxon>Fabaceae</taxon>
        <taxon>Papilionoideae</taxon>
        <taxon>50 kb inversion clade</taxon>
        <taxon>NPAAA clade</taxon>
        <taxon>Hologalegina</taxon>
        <taxon>IRL clade</taxon>
        <taxon>Fabeae</taxon>
        <taxon>Lathyrus</taxon>
    </lineage>
</organism>
<dbReference type="PANTHER" id="PTHR13198">
    <property type="entry name" value="RING FINGER PROTEIN 25"/>
    <property type="match status" value="1"/>
</dbReference>
<evidence type="ECO:0000313" key="3">
    <source>
        <dbReference type="Proteomes" id="UP001058974"/>
    </source>
</evidence>
<comment type="caution">
    <text evidence="2">The sequence shown here is derived from an EMBL/GenBank/DDBJ whole genome shotgun (WGS) entry which is preliminary data.</text>
</comment>
<dbReference type="Gramene" id="Psat01G0393200-T1">
    <property type="protein sequence ID" value="KAI5445891.1"/>
    <property type="gene ID" value="KIW84_013932"/>
</dbReference>
<evidence type="ECO:0000313" key="2">
    <source>
        <dbReference type="EMBL" id="KAI5445891.1"/>
    </source>
</evidence>
<keyword evidence="3" id="KW-1185">Reference proteome</keyword>
<dbReference type="InterPro" id="IPR039133">
    <property type="entry name" value="RNF25"/>
</dbReference>
<evidence type="ECO:0000256" key="1">
    <source>
        <dbReference type="SAM" id="MobiDB-lite"/>
    </source>
</evidence>
<dbReference type="PANTHER" id="PTHR13198:SF4">
    <property type="entry name" value="E3 UBIQUITIN-PROTEIN LIGASE RNF25"/>
    <property type="match status" value="1"/>
</dbReference>
<gene>
    <name evidence="2" type="ORF">KIW84_013932</name>
</gene>
<dbReference type="EMBL" id="JAMSHJ010000001">
    <property type="protein sequence ID" value="KAI5445891.1"/>
    <property type="molecule type" value="Genomic_DNA"/>
</dbReference>